<reference evidence="1" key="1">
    <citation type="submission" date="2019-10" db="EMBL/GenBank/DDBJ databases">
        <authorList>
            <consortium name="DOE Joint Genome Institute"/>
            <person name="Kuo A."/>
            <person name="Miyauchi S."/>
            <person name="Kiss E."/>
            <person name="Drula E."/>
            <person name="Kohler A."/>
            <person name="Sanchez-Garcia M."/>
            <person name="Andreopoulos B."/>
            <person name="Barry K.W."/>
            <person name="Bonito G."/>
            <person name="Buee M."/>
            <person name="Carver A."/>
            <person name="Chen C."/>
            <person name="Cichocki N."/>
            <person name="Clum A."/>
            <person name="Culley D."/>
            <person name="Crous P.W."/>
            <person name="Fauchery L."/>
            <person name="Girlanda M."/>
            <person name="Hayes R."/>
            <person name="Keri Z."/>
            <person name="Labutti K."/>
            <person name="Lipzen A."/>
            <person name="Lombard V."/>
            <person name="Magnuson J."/>
            <person name="Maillard F."/>
            <person name="Morin E."/>
            <person name="Murat C."/>
            <person name="Nolan M."/>
            <person name="Ohm R."/>
            <person name="Pangilinan J."/>
            <person name="Pereira M."/>
            <person name="Perotto S."/>
            <person name="Peter M."/>
            <person name="Riley R."/>
            <person name="Sitrit Y."/>
            <person name="Stielow B."/>
            <person name="Szollosi G."/>
            <person name="Zifcakova L."/>
            <person name="Stursova M."/>
            <person name="Spatafora J.W."/>
            <person name="Tedersoo L."/>
            <person name="Vaario L.-M."/>
            <person name="Yamada A."/>
            <person name="Yan M."/>
            <person name="Wang P."/>
            <person name="Xu J."/>
            <person name="Bruns T."/>
            <person name="Baldrian P."/>
            <person name="Vilgalys R."/>
            <person name="Henrissat B."/>
            <person name="Grigoriev I.V."/>
            <person name="Hibbett D."/>
            <person name="Nagy L.G."/>
            <person name="Martin F.M."/>
        </authorList>
    </citation>
    <scope>NUCLEOTIDE SEQUENCE</scope>
    <source>
        <strain evidence="1">P2</strain>
    </source>
</reference>
<dbReference type="EMBL" id="MU117979">
    <property type="protein sequence ID" value="KAF9650976.1"/>
    <property type="molecule type" value="Genomic_DNA"/>
</dbReference>
<accession>A0ACB6ZMS5</accession>
<evidence type="ECO:0000313" key="1">
    <source>
        <dbReference type="EMBL" id="KAF9650976.1"/>
    </source>
</evidence>
<comment type="caution">
    <text evidence="1">The sequence shown here is derived from an EMBL/GenBank/DDBJ whole genome shotgun (WGS) entry which is preliminary data.</text>
</comment>
<sequence length="233" mass="25966">MTWDIKAGLMGKPEKDAALHLLSFFPDISLTVEEYLRRRDEAQDKAWPTVPLLPGIQKLVHHLKKYNIPMAVATGSRKRNYLLKASGAQVQYVFQHFNLEKNVVTGDPLPEDPDVPGRVANGQRGIRKGRGKPHPDIFLVAARECLRRDVGGVSTDVSIDLEEEWVVERSKGLIFEDAIPGVIAGKRAGMNVVWVAVPELRALEAGADFAADQILQSLEEFRPEEWGLPPFDP</sequence>
<keyword evidence="2" id="KW-1185">Reference proteome</keyword>
<dbReference type="Proteomes" id="UP000886501">
    <property type="component" value="Unassembled WGS sequence"/>
</dbReference>
<organism evidence="1 2">
    <name type="scientific">Thelephora ganbajun</name>
    <name type="common">Ganba fungus</name>
    <dbReference type="NCBI Taxonomy" id="370292"/>
    <lineage>
        <taxon>Eukaryota</taxon>
        <taxon>Fungi</taxon>
        <taxon>Dikarya</taxon>
        <taxon>Basidiomycota</taxon>
        <taxon>Agaricomycotina</taxon>
        <taxon>Agaricomycetes</taxon>
        <taxon>Thelephorales</taxon>
        <taxon>Thelephoraceae</taxon>
        <taxon>Thelephora</taxon>
    </lineage>
</organism>
<name>A0ACB6ZMS5_THEGA</name>
<protein>
    <submittedName>
        <fullName evidence="1">HAD-like protein</fullName>
    </submittedName>
</protein>
<gene>
    <name evidence="1" type="ORF">BDM02DRAFT_3111283</name>
</gene>
<reference evidence="1" key="2">
    <citation type="journal article" date="2020" name="Nat. Commun.">
        <title>Large-scale genome sequencing of mycorrhizal fungi provides insights into the early evolution of symbiotic traits.</title>
        <authorList>
            <person name="Miyauchi S."/>
            <person name="Kiss E."/>
            <person name="Kuo A."/>
            <person name="Drula E."/>
            <person name="Kohler A."/>
            <person name="Sanchez-Garcia M."/>
            <person name="Morin E."/>
            <person name="Andreopoulos B."/>
            <person name="Barry K.W."/>
            <person name="Bonito G."/>
            <person name="Buee M."/>
            <person name="Carver A."/>
            <person name="Chen C."/>
            <person name="Cichocki N."/>
            <person name="Clum A."/>
            <person name="Culley D."/>
            <person name="Crous P.W."/>
            <person name="Fauchery L."/>
            <person name="Girlanda M."/>
            <person name="Hayes R.D."/>
            <person name="Keri Z."/>
            <person name="LaButti K."/>
            <person name="Lipzen A."/>
            <person name="Lombard V."/>
            <person name="Magnuson J."/>
            <person name="Maillard F."/>
            <person name="Murat C."/>
            <person name="Nolan M."/>
            <person name="Ohm R.A."/>
            <person name="Pangilinan J."/>
            <person name="Pereira M.F."/>
            <person name="Perotto S."/>
            <person name="Peter M."/>
            <person name="Pfister S."/>
            <person name="Riley R."/>
            <person name="Sitrit Y."/>
            <person name="Stielow J.B."/>
            <person name="Szollosi G."/>
            <person name="Zifcakova L."/>
            <person name="Stursova M."/>
            <person name="Spatafora J.W."/>
            <person name="Tedersoo L."/>
            <person name="Vaario L.M."/>
            <person name="Yamada A."/>
            <person name="Yan M."/>
            <person name="Wang P."/>
            <person name="Xu J."/>
            <person name="Bruns T."/>
            <person name="Baldrian P."/>
            <person name="Vilgalys R."/>
            <person name="Dunand C."/>
            <person name="Henrissat B."/>
            <person name="Grigoriev I.V."/>
            <person name="Hibbett D."/>
            <person name="Nagy L.G."/>
            <person name="Martin F.M."/>
        </authorList>
    </citation>
    <scope>NUCLEOTIDE SEQUENCE</scope>
    <source>
        <strain evidence="1">P2</strain>
    </source>
</reference>
<proteinExistence type="predicted"/>
<evidence type="ECO:0000313" key="2">
    <source>
        <dbReference type="Proteomes" id="UP000886501"/>
    </source>
</evidence>